<comment type="subcellular location">
    <subcellularLocation>
        <location evidence="1">Membrane</location>
        <topology evidence="1">Multi-pass membrane protein</topology>
    </subcellularLocation>
</comment>
<evidence type="ECO:0000256" key="3">
    <source>
        <dbReference type="ARBA" id="ARBA00022692"/>
    </source>
</evidence>
<feature type="transmembrane region" description="Helical" evidence="6">
    <location>
        <begin position="35"/>
        <end position="52"/>
    </location>
</feature>
<dbReference type="InterPro" id="IPR051401">
    <property type="entry name" value="GtrA_CellWall_Glycosyl"/>
</dbReference>
<organism evidence="8 9">
    <name type="scientific">Desulfonispora thiosulfatigenes DSM 11270</name>
    <dbReference type="NCBI Taxonomy" id="656914"/>
    <lineage>
        <taxon>Bacteria</taxon>
        <taxon>Bacillati</taxon>
        <taxon>Bacillota</taxon>
        <taxon>Clostridia</taxon>
        <taxon>Eubacteriales</taxon>
        <taxon>Peptococcaceae</taxon>
        <taxon>Desulfonispora</taxon>
    </lineage>
</organism>
<evidence type="ECO:0000256" key="5">
    <source>
        <dbReference type="ARBA" id="ARBA00023136"/>
    </source>
</evidence>
<evidence type="ECO:0000256" key="4">
    <source>
        <dbReference type="ARBA" id="ARBA00022989"/>
    </source>
</evidence>
<dbReference type="Proteomes" id="UP000192731">
    <property type="component" value="Unassembled WGS sequence"/>
</dbReference>
<dbReference type="Pfam" id="PF04138">
    <property type="entry name" value="GtrA_DPMS_TM"/>
    <property type="match status" value="1"/>
</dbReference>
<protein>
    <submittedName>
        <fullName evidence="8">Putative flippase GtrA (Transmembrane translocase of bactoprenol-linked glucose)</fullName>
    </submittedName>
</protein>
<keyword evidence="9" id="KW-1185">Reference proteome</keyword>
<evidence type="ECO:0000256" key="1">
    <source>
        <dbReference type="ARBA" id="ARBA00004141"/>
    </source>
</evidence>
<dbReference type="OrthoDB" id="9812049at2"/>
<keyword evidence="4 6" id="KW-1133">Transmembrane helix</keyword>
<dbReference type="EMBL" id="FWWT01000006">
    <property type="protein sequence ID" value="SMB80896.1"/>
    <property type="molecule type" value="Genomic_DNA"/>
</dbReference>
<dbReference type="STRING" id="656914.SAMN00017405_2006"/>
<dbReference type="PANTHER" id="PTHR38459">
    <property type="entry name" value="PROPHAGE BACTOPRENOL-LINKED GLUCOSE TRANSLOCASE HOMOLOG"/>
    <property type="match status" value="1"/>
</dbReference>
<evidence type="ECO:0000256" key="2">
    <source>
        <dbReference type="ARBA" id="ARBA00009399"/>
    </source>
</evidence>
<name>A0A1W1UIG6_DESTI</name>
<dbReference type="RefSeq" id="WP_084052042.1">
    <property type="nucleotide sequence ID" value="NZ_FWWT01000006.1"/>
</dbReference>
<dbReference type="GO" id="GO:0000271">
    <property type="term" value="P:polysaccharide biosynthetic process"/>
    <property type="evidence" value="ECO:0007669"/>
    <property type="project" value="InterPro"/>
</dbReference>
<dbReference type="AlphaFoldDB" id="A0A1W1UIG6"/>
<accession>A0A1W1UIG6</accession>
<reference evidence="8 9" key="1">
    <citation type="submission" date="2017-04" db="EMBL/GenBank/DDBJ databases">
        <authorList>
            <person name="Afonso C.L."/>
            <person name="Miller P.J."/>
            <person name="Scott M.A."/>
            <person name="Spackman E."/>
            <person name="Goraichik I."/>
            <person name="Dimitrov K.M."/>
            <person name="Suarez D.L."/>
            <person name="Swayne D.E."/>
        </authorList>
    </citation>
    <scope>NUCLEOTIDE SEQUENCE [LARGE SCALE GENOMIC DNA]</scope>
    <source>
        <strain evidence="8 9">DSM 11270</strain>
    </source>
</reference>
<evidence type="ECO:0000313" key="9">
    <source>
        <dbReference type="Proteomes" id="UP000192731"/>
    </source>
</evidence>
<dbReference type="GO" id="GO:0005886">
    <property type="term" value="C:plasma membrane"/>
    <property type="evidence" value="ECO:0007669"/>
    <property type="project" value="TreeGrafter"/>
</dbReference>
<feature type="transmembrane region" description="Helical" evidence="6">
    <location>
        <begin position="105"/>
        <end position="124"/>
    </location>
</feature>
<feature type="domain" description="GtrA/DPMS transmembrane" evidence="7">
    <location>
        <begin position="7"/>
        <end position="131"/>
    </location>
</feature>
<keyword evidence="5 6" id="KW-0472">Membrane</keyword>
<feature type="transmembrane region" description="Helical" evidence="6">
    <location>
        <begin position="7"/>
        <end position="29"/>
    </location>
</feature>
<gene>
    <name evidence="8" type="ORF">SAMN00017405_2006</name>
</gene>
<evidence type="ECO:0000313" key="8">
    <source>
        <dbReference type="EMBL" id="SMB80896.1"/>
    </source>
</evidence>
<keyword evidence="3 6" id="KW-0812">Transmembrane</keyword>
<proteinExistence type="inferred from homology"/>
<evidence type="ECO:0000259" key="7">
    <source>
        <dbReference type="Pfam" id="PF04138"/>
    </source>
</evidence>
<evidence type="ECO:0000256" key="6">
    <source>
        <dbReference type="SAM" id="Phobius"/>
    </source>
</evidence>
<comment type="similarity">
    <text evidence="2">Belongs to the GtrA family.</text>
</comment>
<dbReference type="PANTHER" id="PTHR38459:SF1">
    <property type="entry name" value="PROPHAGE BACTOPRENOL-LINKED GLUCOSE TRANSLOCASE HOMOLOG"/>
    <property type="match status" value="1"/>
</dbReference>
<sequence>MNNELFRFILVGIFNTILGVSTMFCFYNFFGLGYWGSSALSYTFGSIISFFLNKSFTFKNNDSYVSTSIKFAVNIGVCYFVAYLIAKPFVRFLLSSIGYSFSSKMIEQIAMLVGMVIFTGLNFIGQKVFVFNKEDHIYEE</sequence>
<dbReference type="InterPro" id="IPR007267">
    <property type="entry name" value="GtrA_DPMS_TM"/>
</dbReference>
<feature type="transmembrane region" description="Helical" evidence="6">
    <location>
        <begin position="64"/>
        <end position="85"/>
    </location>
</feature>